<comment type="caution">
    <text evidence="1">The sequence shown here is derived from an EMBL/GenBank/DDBJ whole genome shotgun (WGS) entry which is preliminary data.</text>
</comment>
<gene>
    <name evidence="1" type="ORF">GCM10019071_40180</name>
</gene>
<reference evidence="2" key="1">
    <citation type="journal article" date="2019" name="Int. J. Syst. Evol. Microbiol.">
        <title>The Global Catalogue of Microorganisms (GCM) 10K type strain sequencing project: providing services to taxonomists for standard genome sequencing and annotation.</title>
        <authorList>
            <consortium name="The Broad Institute Genomics Platform"/>
            <consortium name="The Broad Institute Genome Sequencing Center for Infectious Disease"/>
            <person name="Wu L."/>
            <person name="Ma J."/>
        </authorList>
    </citation>
    <scope>NUCLEOTIDE SEQUENCE [LARGE SCALE GENOMIC DNA]</scope>
    <source>
        <strain evidence="2">CCM 7327</strain>
    </source>
</reference>
<dbReference type="EMBL" id="BMDU01000012">
    <property type="protein sequence ID" value="GGA05438.1"/>
    <property type="molecule type" value="Genomic_DNA"/>
</dbReference>
<accession>A0ABQ1FBY7</accession>
<evidence type="ECO:0000313" key="2">
    <source>
        <dbReference type="Proteomes" id="UP000628109"/>
    </source>
</evidence>
<evidence type="ECO:0000313" key="1">
    <source>
        <dbReference type="EMBL" id="GGA05438.1"/>
    </source>
</evidence>
<protein>
    <recommendedName>
        <fullName evidence="3">Mobile element protein</fullName>
    </recommendedName>
</protein>
<organism evidence="1 2">
    <name type="scientific">Sphingobium fuliginis (strain ATCC 27551)</name>
    <dbReference type="NCBI Taxonomy" id="336203"/>
    <lineage>
        <taxon>Bacteria</taxon>
        <taxon>Pseudomonadati</taxon>
        <taxon>Pseudomonadota</taxon>
        <taxon>Alphaproteobacteria</taxon>
        <taxon>Sphingomonadales</taxon>
        <taxon>Sphingomonadaceae</taxon>
        <taxon>Sphingobium</taxon>
    </lineage>
</organism>
<evidence type="ECO:0008006" key="3">
    <source>
        <dbReference type="Google" id="ProtNLM"/>
    </source>
</evidence>
<name>A0ABQ1FBY7_SPHSA</name>
<proteinExistence type="predicted"/>
<sequence length="51" mass="5565">MGAAMAVQLGLWRAWGKGGNRKLSDGFQRMSASIHRSRHNVAASLLEEKAL</sequence>
<dbReference type="Proteomes" id="UP000628109">
    <property type="component" value="Unassembled WGS sequence"/>
</dbReference>
<keyword evidence="2" id="KW-1185">Reference proteome</keyword>